<dbReference type="AlphaFoldDB" id="A0A392U2S5"/>
<organism evidence="1 2">
    <name type="scientific">Trifolium medium</name>
    <dbReference type="NCBI Taxonomy" id="97028"/>
    <lineage>
        <taxon>Eukaryota</taxon>
        <taxon>Viridiplantae</taxon>
        <taxon>Streptophyta</taxon>
        <taxon>Embryophyta</taxon>
        <taxon>Tracheophyta</taxon>
        <taxon>Spermatophyta</taxon>
        <taxon>Magnoliopsida</taxon>
        <taxon>eudicotyledons</taxon>
        <taxon>Gunneridae</taxon>
        <taxon>Pentapetalae</taxon>
        <taxon>rosids</taxon>
        <taxon>fabids</taxon>
        <taxon>Fabales</taxon>
        <taxon>Fabaceae</taxon>
        <taxon>Papilionoideae</taxon>
        <taxon>50 kb inversion clade</taxon>
        <taxon>NPAAA clade</taxon>
        <taxon>Hologalegina</taxon>
        <taxon>IRL clade</taxon>
        <taxon>Trifolieae</taxon>
        <taxon>Trifolium</taxon>
    </lineage>
</organism>
<sequence length="40" mass="4727">MFCLSWRQPATLATSNLKNGAWRHKNLAWRRAHRTECSVE</sequence>
<keyword evidence="2" id="KW-1185">Reference proteome</keyword>
<evidence type="ECO:0000313" key="1">
    <source>
        <dbReference type="EMBL" id="MCI66716.1"/>
    </source>
</evidence>
<dbReference type="EMBL" id="LXQA010700803">
    <property type="protein sequence ID" value="MCI66716.1"/>
    <property type="molecule type" value="Genomic_DNA"/>
</dbReference>
<accession>A0A392U2S5</accession>
<proteinExistence type="predicted"/>
<reference evidence="1 2" key="1">
    <citation type="journal article" date="2018" name="Front. Plant Sci.">
        <title>Red Clover (Trifolium pratense) and Zigzag Clover (T. medium) - A Picture of Genomic Similarities and Differences.</title>
        <authorList>
            <person name="Dluhosova J."/>
            <person name="Istvanek J."/>
            <person name="Nedelnik J."/>
            <person name="Repkova J."/>
        </authorList>
    </citation>
    <scope>NUCLEOTIDE SEQUENCE [LARGE SCALE GENOMIC DNA]</scope>
    <source>
        <strain evidence="2">cv. 10/8</strain>
        <tissue evidence="1">Leaf</tissue>
    </source>
</reference>
<name>A0A392U2S5_9FABA</name>
<feature type="non-terminal residue" evidence="1">
    <location>
        <position position="40"/>
    </location>
</feature>
<dbReference type="Proteomes" id="UP000265520">
    <property type="component" value="Unassembled WGS sequence"/>
</dbReference>
<evidence type="ECO:0000313" key="2">
    <source>
        <dbReference type="Proteomes" id="UP000265520"/>
    </source>
</evidence>
<protein>
    <submittedName>
        <fullName evidence="1">Uncharacterized protein</fullName>
    </submittedName>
</protein>
<comment type="caution">
    <text evidence="1">The sequence shown here is derived from an EMBL/GenBank/DDBJ whole genome shotgun (WGS) entry which is preliminary data.</text>
</comment>